<dbReference type="InterPro" id="IPR000615">
    <property type="entry name" value="Bestrophin"/>
</dbReference>
<dbReference type="PANTHER" id="PTHR10736:SF11">
    <property type="entry name" value="BESTROPHIN 2"/>
    <property type="match status" value="1"/>
</dbReference>
<organism evidence="7 8">
    <name type="scientific">Romanomermis culicivorax</name>
    <name type="common">Nematode worm</name>
    <dbReference type="NCBI Taxonomy" id="13658"/>
    <lineage>
        <taxon>Eukaryota</taxon>
        <taxon>Metazoa</taxon>
        <taxon>Ecdysozoa</taxon>
        <taxon>Nematoda</taxon>
        <taxon>Enoplea</taxon>
        <taxon>Dorylaimia</taxon>
        <taxon>Mermithida</taxon>
        <taxon>Mermithoidea</taxon>
        <taxon>Mermithidae</taxon>
        <taxon>Romanomermis</taxon>
    </lineage>
</organism>
<evidence type="ECO:0000313" key="8">
    <source>
        <dbReference type="WBParaSite" id="nRc.2.0.1.t07921-RA"/>
    </source>
</evidence>
<keyword evidence="6" id="KW-0868">Chloride</keyword>
<keyword evidence="7" id="KW-1185">Reference proteome</keyword>
<reference evidence="8" key="1">
    <citation type="submission" date="2022-11" db="UniProtKB">
        <authorList>
            <consortium name="WormBaseParasite"/>
        </authorList>
    </citation>
    <scope>IDENTIFICATION</scope>
</reference>
<comment type="similarity">
    <text evidence="5 6">Belongs to the anion channel-forming bestrophin (TC 1.A.46) family. Calcium-sensitive chloride channel subfamily.</text>
</comment>
<evidence type="ECO:0000256" key="5">
    <source>
        <dbReference type="ARBA" id="ARBA00034769"/>
    </source>
</evidence>
<keyword evidence="6" id="KW-0406">Ion transport</keyword>
<dbReference type="GO" id="GO:0005254">
    <property type="term" value="F:chloride channel activity"/>
    <property type="evidence" value="ECO:0007669"/>
    <property type="project" value="UniProtKB-KW"/>
</dbReference>
<keyword evidence="2 6" id="KW-0812">Transmembrane</keyword>
<sequence length="202" mass="23054">MKLVRRRIGLHAESIPPVAIVGISSEISRVRTNIRSLITHDSIALPLVYTQTVTAAVYGYFVICLFSRQFDLKCSSSIDRFCSMRIYFNLMATVLQFVFYVGWLKVAEVLHKPFGDDEDDVELSAWIKRHIKAACSLSDFIDDPIATENFCNDLQSHGPSTFDKWVQIFDSKQSRRQLVDIEDGISGKLKKYVHCLRSHFGN</sequence>
<evidence type="ECO:0000256" key="1">
    <source>
        <dbReference type="ARBA" id="ARBA00004370"/>
    </source>
</evidence>
<evidence type="ECO:0000256" key="2">
    <source>
        <dbReference type="ARBA" id="ARBA00022692"/>
    </source>
</evidence>
<dbReference type="PANTHER" id="PTHR10736">
    <property type="entry name" value="BESTROPHIN"/>
    <property type="match status" value="1"/>
</dbReference>
<evidence type="ECO:0000256" key="6">
    <source>
        <dbReference type="RuleBase" id="RU363126"/>
    </source>
</evidence>
<dbReference type="GO" id="GO:0005886">
    <property type="term" value="C:plasma membrane"/>
    <property type="evidence" value="ECO:0007669"/>
    <property type="project" value="UniProtKB-SubCell"/>
</dbReference>
<dbReference type="Proteomes" id="UP000887565">
    <property type="component" value="Unplaced"/>
</dbReference>
<keyword evidence="4 6" id="KW-0472">Membrane</keyword>
<feature type="transmembrane region" description="Helical" evidence="6">
    <location>
        <begin position="86"/>
        <end position="104"/>
    </location>
</feature>
<dbReference type="AlphaFoldDB" id="A0A915I2I6"/>
<keyword evidence="3 6" id="KW-1133">Transmembrane helix</keyword>
<evidence type="ECO:0000313" key="7">
    <source>
        <dbReference type="Proteomes" id="UP000887565"/>
    </source>
</evidence>
<protein>
    <recommendedName>
        <fullName evidence="6">Bestrophin homolog</fullName>
    </recommendedName>
</protein>
<comment type="subcellular location">
    <subcellularLocation>
        <location evidence="6">Cell membrane</location>
        <topology evidence="6">Multi-pass membrane protein</topology>
    </subcellularLocation>
    <subcellularLocation>
        <location evidence="1">Membrane</location>
    </subcellularLocation>
</comment>
<proteinExistence type="inferred from homology"/>
<keyword evidence="6" id="KW-1003">Cell membrane</keyword>
<dbReference type="WBParaSite" id="nRc.2.0.1.t07921-RA">
    <property type="protein sequence ID" value="nRc.2.0.1.t07921-RA"/>
    <property type="gene ID" value="nRc.2.0.1.g07921"/>
</dbReference>
<comment type="function">
    <text evidence="6">Forms chloride channels.</text>
</comment>
<evidence type="ECO:0000256" key="4">
    <source>
        <dbReference type="ARBA" id="ARBA00023136"/>
    </source>
</evidence>
<dbReference type="Pfam" id="PF01062">
    <property type="entry name" value="Bestrophin"/>
    <property type="match status" value="1"/>
</dbReference>
<keyword evidence="6" id="KW-0869">Chloride channel</keyword>
<keyword evidence="6" id="KW-0407">Ion channel</keyword>
<dbReference type="GO" id="GO:0034707">
    <property type="term" value="C:chloride channel complex"/>
    <property type="evidence" value="ECO:0007669"/>
    <property type="project" value="UniProtKB-KW"/>
</dbReference>
<feature type="transmembrane region" description="Helical" evidence="6">
    <location>
        <begin position="43"/>
        <end position="66"/>
    </location>
</feature>
<dbReference type="InterPro" id="IPR021134">
    <property type="entry name" value="Bestrophin-like"/>
</dbReference>
<accession>A0A915I2I6</accession>
<name>A0A915I2I6_ROMCU</name>
<keyword evidence="6" id="KW-0813">Transport</keyword>
<evidence type="ECO:0000256" key="3">
    <source>
        <dbReference type="ARBA" id="ARBA00022989"/>
    </source>
</evidence>